<protein>
    <submittedName>
        <fullName evidence="2">Uncharacterized protein</fullName>
    </submittedName>
</protein>
<dbReference type="EMBL" id="JAUIRO010000008">
    <property type="protein sequence ID" value="KAK0703126.1"/>
    <property type="molecule type" value="Genomic_DNA"/>
</dbReference>
<sequence length="159" mass="17553">MSAEATCTTCTFTELAGVVLGHSRRRISGSRMHPCRRRAWMRFGDIRHALGQVVLRIKSMVSPDRHSSAGDRDAFGFRLQDVPGSDRRRSFGAPRPASTTPKQSATKSKASSSSSSELPAPFKLPDGEHEYLTEKTEFGDSWPDAEARNVRQSIVAVFD</sequence>
<dbReference type="AlphaFoldDB" id="A0AA39ZSY8"/>
<feature type="region of interest" description="Disordered" evidence="1">
    <location>
        <begin position="61"/>
        <end position="144"/>
    </location>
</feature>
<accession>A0AA39ZSY8</accession>
<comment type="caution">
    <text evidence="2">The sequence shown here is derived from an EMBL/GenBank/DDBJ whole genome shotgun (WGS) entry which is preliminary data.</text>
</comment>
<evidence type="ECO:0000256" key="1">
    <source>
        <dbReference type="SAM" id="MobiDB-lite"/>
    </source>
</evidence>
<reference evidence="2" key="1">
    <citation type="submission" date="2023-06" db="EMBL/GenBank/DDBJ databases">
        <title>Genome-scale phylogeny and comparative genomics of the fungal order Sordariales.</title>
        <authorList>
            <consortium name="Lawrence Berkeley National Laboratory"/>
            <person name="Hensen N."/>
            <person name="Bonometti L."/>
            <person name="Westerberg I."/>
            <person name="Brannstrom I.O."/>
            <person name="Guillou S."/>
            <person name="Cros-Aarteil S."/>
            <person name="Calhoun S."/>
            <person name="Haridas S."/>
            <person name="Kuo A."/>
            <person name="Mondo S."/>
            <person name="Pangilinan J."/>
            <person name="Riley R."/>
            <person name="LaButti K."/>
            <person name="Andreopoulos B."/>
            <person name="Lipzen A."/>
            <person name="Chen C."/>
            <person name="Yanf M."/>
            <person name="Daum C."/>
            <person name="Ng V."/>
            <person name="Clum A."/>
            <person name="Steindorff A."/>
            <person name="Ohm R."/>
            <person name="Martin F."/>
            <person name="Silar P."/>
            <person name="Natvig D."/>
            <person name="Lalanne C."/>
            <person name="Gautier V."/>
            <person name="Ament-velasquez S.L."/>
            <person name="Kruys A."/>
            <person name="Hutchinson M.I."/>
            <person name="Powell A.J."/>
            <person name="Barry K."/>
            <person name="Miller A.N."/>
            <person name="Grigoriev I.V."/>
            <person name="Debuchy R."/>
            <person name="Gladieux P."/>
            <person name="Thoren M.H."/>
            <person name="Johannesson H."/>
        </authorList>
    </citation>
    <scope>NUCLEOTIDE SEQUENCE</scope>
    <source>
        <strain evidence="2">SMH2392-1A</strain>
    </source>
</reference>
<evidence type="ECO:0000313" key="3">
    <source>
        <dbReference type="Proteomes" id="UP001172101"/>
    </source>
</evidence>
<proteinExistence type="predicted"/>
<gene>
    <name evidence="2" type="ORF">B0T26DRAFT_756688</name>
</gene>
<feature type="compositionally biased region" description="Low complexity" evidence="1">
    <location>
        <begin position="97"/>
        <end position="116"/>
    </location>
</feature>
<dbReference type="RefSeq" id="XP_060289985.1">
    <property type="nucleotide sequence ID" value="XM_060446141.1"/>
</dbReference>
<feature type="compositionally biased region" description="Basic and acidic residues" evidence="1">
    <location>
        <begin position="125"/>
        <end position="138"/>
    </location>
</feature>
<organism evidence="2 3">
    <name type="scientific">Lasiosphaeria miniovina</name>
    <dbReference type="NCBI Taxonomy" id="1954250"/>
    <lineage>
        <taxon>Eukaryota</taxon>
        <taxon>Fungi</taxon>
        <taxon>Dikarya</taxon>
        <taxon>Ascomycota</taxon>
        <taxon>Pezizomycotina</taxon>
        <taxon>Sordariomycetes</taxon>
        <taxon>Sordariomycetidae</taxon>
        <taxon>Sordariales</taxon>
        <taxon>Lasiosphaeriaceae</taxon>
        <taxon>Lasiosphaeria</taxon>
    </lineage>
</organism>
<keyword evidence="3" id="KW-1185">Reference proteome</keyword>
<name>A0AA39ZSY8_9PEZI</name>
<dbReference type="GeneID" id="85329411"/>
<evidence type="ECO:0000313" key="2">
    <source>
        <dbReference type="EMBL" id="KAK0703126.1"/>
    </source>
</evidence>
<feature type="compositionally biased region" description="Basic and acidic residues" evidence="1">
    <location>
        <begin position="63"/>
        <end position="75"/>
    </location>
</feature>
<dbReference type="Proteomes" id="UP001172101">
    <property type="component" value="Unassembled WGS sequence"/>
</dbReference>